<dbReference type="RefSeq" id="WP_008736994.1">
    <property type="nucleotide sequence ID" value="NZ_CP004387.1"/>
</dbReference>
<reference evidence="8 9" key="1">
    <citation type="journal article" date="2012" name="J. Bacteriol.">
        <title>Genome sequence of an alkane-degrading bacterium, Alcanivorax pacificus type strain W11-5, isolated from deep sea sediment.</title>
        <authorList>
            <person name="Lai Q."/>
            <person name="Shao Z."/>
        </authorList>
    </citation>
    <scope>NUCLEOTIDE SEQUENCE [LARGE SCALE GENOMIC DNA]</scope>
    <source>
        <strain evidence="8 9">W11-5</strain>
    </source>
</reference>
<evidence type="ECO:0000256" key="4">
    <source>
        <dbReference type="ARBA" id="ARBA00022989"/>
    </source>
</evidence>
<dbReference type="CDD" id="cd09163">
    <property type="entry name" value="PLDc_CLS_unchar2_2"/>
    <property type="match status" value="1"/>
</dbReference>
<feature type="domain" description="PLD phosphodiesterase" evidence="7">
    <location>
        <begin position="228"/>
        <end position="255"/>
    </location>
</feature>
<dbReference type="SUPFAM" id="SSF56024">
    <property type="entry name" value="Phospholipase D/nuclease"/>
    <property type="match status" value="2"/>
</dbReference>
<dbReference type="Pfam" id="PF13396">
    <property type="entry name" value="PLDc_N"/>
    <property type="match status" value="1"/>
</dbReference>
<dbReference type="KEGG" id="apac:S7S_11525"/>
<dbReference type="CDD" id="cd09157">
    <property type="entry name" value="PLDc_CLS_unchar2_1"/>
    <property type="match status" value="1"/>
</dbReference>
<keyword evidence="2" id="KW-1003">Cell membrane</keyword>
<gene>
    <name evidence="8" type="ORF">S7S_11525</name>
</gene>
<evidence type="ECO:0000256" key="3">
    <source>
        <dbReference type="ARBA" id="ARBA00022692"/>
    </source>
</evidence>
<dbReference type="Pfam" id="PF13091">
    <property type="entry name" value="PLDc_2"/>
    <property type="match status" value="2"/>
</dbReference>
<accession>A0A0B4XR57</accession>
<evidence type="ECO:0000256" key="5">
    <source>
        <dbReference type="ARBA" id="ARBA00023136"/>
    </source>
</evidence>
<dbReference type="AlphaFoldDB" id="A0A0B4XR57"/>
<dbReference type="STRING" id="391936.S7S_11525"/>
<keyword evidence="9" id="KW-1185">Reference proteome</keyword>
<evidence type="ECO:0000256" key="1">
    <source>
        <dbReference type="ARBA" id="ARBA00004651"/>
    </source>
</evidence>
<dbReference type="GO" id="GO:0005886">
    <property type="term" value="C:plasma membrane"/>
    <property type="evidence" value="ECO:0007669"/>
    <property type="project" value="UniProtKB-SubCell"/>
</dbReference>
<dbReference type="Proteomes" id="UP000006764">
    <property type="component" value="Chromosome"/>
</dbReference>
<keyword evidence="3 6" id="KW-0812">Transmembrane</keyword>
<evidence type="ECO:0000256" key="2">
    <source>
        <dbReference type="ARBA" id="ARBA00022475"/>
    </source>
</evidence>
<dbReference type="EMBL" id="CP004387">
    <property type="protein sequence ID" value="AJD48717.1"/>
    <property type="molecule type" value="Genomic_DNA"/>
</dbReference>
<dbReference type="InterPro" id="IPR001736">
    <property type="entry name" value="PLipase_D/transphosphatidylase"/>
</dbReference>
<evidence type="ECO:0000256" key="6">
    <source>
        <dbReference type="SAM" id="Phobius"/>
    </source>
</evidence>
<feature type="transmembrane region" description="Helical" evidence="6">
    <location>
        <begin position="25"/>
        <end position="47"/>
    </location>
</feature>
<dbReference type="Gene3D" id="3.30.870.10">
    <property type="entry name" value="Endonuclease Chain A"/>
    <property type="match status" value="2"/>
</dbReference>
<dbReference type="PROSITE" id="PS50035">
    <property type="entry name" value="PLD"/>
    <property type="match status" value="2"/>
</dbReference>
<dbReference type="PANTHER" id="PTHR21248">
    <property type="entry name" value="CARDIOLIPIN SYNTHASE"/>
    <property type="match status" value="1"/>
</dbReference>
<dbReference type="InterPro" id="IPR027379">
    <property type="entry name" value="CLS_N"/>
</dbReference>
<dbReference type="SMART" id="SM00155">
    <property type="entry name" value="PLDc"/>
    <property type="match status" value="2"/>
</dbReference>
<feature type="domain" description="PLD phosphodiesterase" evidence="7">
    <location>
        <begin position="404"/>
        <end position="426"/>
    </location>
</feature>
<evidence type="ECO:0000313" key="9">
    <source>
        <dbReference type="Proteomes" id="UP000006764"/>
    </source>
</evidence>
<evidence type="ECO:0000313" key="8">
    <source>
        <dbReference type="EMBL" id="AJD48717.1"/>
    </source>
</evidence>
<proteinExistence type="predicted"/>
<feature type="transmembrane region" description="Helical" evidence="6">
    <location>
        <begin position="54"/>
        <end position="76"/>
    </location>
</feature>
<dbReference type="PANTHER" id="PTHR21248:SF22">
    <property type="entry name" value="PHOSPHOLIPASE D"/>
    <property type="match status" value="1"/>
</dbReference>
<organism evidence="8 9">
    <name type="scientific">Isoalcanivorax pacificus W11-5</name>
    <dbReference type="NCBI Taxonomy" id="391936"/>
    <lineage>
        <taxon>Bacteria</taxon>
        <taxon>Pseudomonadati</taxon>
        <taxon>Pseudomonadota</taxon>
        <taxon>Gammaproteobacteria</taxon>
        <taxon>Oceanospirillales</taxon>
        <taxon>Alcanivoracaceae</taxon>
        <taxon>Isoalcanivorax</taxon>
    </lineage>
</organism>
<protein>
    <submittedName>
        <fullName evidence="8">Cardiolipin synthase</fullName>
    </submittedName>
</protein>
<evidence type="ECO:0000259" key="7">
    <source>
        <dbReference type="PROSITE" id="PS50035"/>
    </source>
</evidence>
<dbReference type="HOGENOM" id="CLU_038053_1_0_6"/>
<dbReference type="InterPro" id="IPR025202">
    <property type="entry name" value="PLD-like_dom"/>
</dbReference>
<dbReference type="GO" id="GO:0008808">
    <property type="term" value="F:cardiolipin synthase activity"/>
    <property type="evidence" value="ECO:0007669"/>
    <property type="project" value="TreeGrafter"/>
</dbReference>
<name>A0A0B4XR57_9GAMM</name>
<dbReference type="GO" id="GO:0032049">
    <property type="term" value="P:cardiolipin biosynthetic process"/>
    <property type="evidence" value="ECO:0007669"/>
    <property type="project" value="UniProtKB-ARBA"/>
</dbReference>
<comment type="subcellular location">
    <subcellularLocation>
        <location evidence="1">Cell membrane</location>
        <topology evidence="1">Multi-pass membrane protein</topology>
    </subcellularLocation>
</comment>
<sequence length="485" mass="54785">MEQIAYWQQQLTARLTPLYERLFEYWPGMVAFGGLLLAVAMMSHAVLHKRDSRAAAAWTGLIWLVPFIGSVLYLLIGVNRIQRRAQQLVADHLDQSSEPHPVVQPRPADQHLHSLAELVGRLTGLPLLPGNLITPMEARDALPAMIEAINQAEESVYLATYIFGNDIAGRPVIEALAAAVERGVQVRVLIDGMGSLYSFPTVMRRLRQRRIPCARFLYSIAPWRMPYMNLRNHRKVLVIDRSIGFTGGMNLRSGYIREPANTRDLHMRVEGPVVGQLLRSFAADWQFSARETLNVDYVGPLVCGPVLARGISAGPDADIGKRRMTLLAAIGSAQHEIRIMTPYFVPDQTLLTALQLACLRGVRVELVLPARNNMRLVHWASLHLLPWLVHDGCELYFSPPPFDHSKVMTVDGSWALLGSGNWDARSLRLNFELDMECYDPALVNALHDIMDRRRQQAQRVSLESLRPYYLKRLRHAVAYLLEPYL</sequence>
<keyword evidence="4 6" id="KW-1133">Transmembrane helix</keyword>
<keyword evidence="5 6" id="KW-0472">Membrane</keyword>